<protein>
    <submittedName>
        <fullName evidence="1">Uncharacterized protein</fullName>
    </submittedName>
</protein>
<organism evidence="1 2">
    <name type="scientific">Pseudoxanthomonas kaohsiungensis</name>
    <dbReference type="NCBI Taxonomy" id="283923"/>
    <lineage>
        <taxon>Bacteria</taxon>
        <taxon>Pseudomonadati</taxon>
        <taxon>Pseudomonadota</taxon>
        <taxon>Gammaproteobacteria</taxon>
        <taxon>Lysobacterales</taxon>
        <taxon>Lysobacteraceae</taxon>
        <taxon>Pseudoxanthomonas</taxon>
    </lineage>
</organism>
<proteinExistence type="predicted"/>
<dbReference type="EMBL" id="JBHTKN010000008">
    <property type="protein sequence ID" value="MFD1043236.1"/>
    <property type="molecule type" value="Genomic_DNA"/>
</dbReference>
<evidence type="ECO:0000313" key="2">
    <source>
        <dbReference type="Proteomes" id="UP001597033"/>
    </source>
</evidence>
<evidence type="ECO:0000313" key="1">
    <source>
        <dbReference type="EMBL" id="MFD1043236.1"/>
    </source>
</evidence>
<keyword evidence="2" id="KW-1185">Reference proteome</keyword>
<accession>A0ABW3LXX8</accession>
<name>A0ABW3LXX8_9GAMM</name>
<sequence>MLHLSQVFAFRPLDRLQVASKAVLREACVGASRLMPPPFWFFQYVRSDGLLALRGPGGYEAFVDPLDVCDVRAGQPVAVRAMDRSAFCTWTKVRSGNPSARPPSELYSQGQVMFARKDRWGRAEAVVRFDNQALNDGERWKTWVAPLHADDQARLQKQARRSVMPVMASTSANWSADAGIAVELNRVAQQARSFIRGALAQAA</sequence>
<reference evidence="2" key="1">
    <citation type="journal article" date="2019" name="Int. J. Syst. Evol. Microbiol.">
        <title>The Global Catalogue of Microorganisms (GCM) 10K type strain sequencing project: providing services to taxonomists for standard genome sequencing and annotation.</title>
        <authorList>
            <consortium name="The Broad Institute Genomics Platform"/>
            <consortium name="The Broad Institute Genome Sequencing Center for Infectious Disease"/>
            <person name="Wu L."/>
            <person name="Ma J."/>
        </authorList>
    </citation>
    <scope>NUCLEOTIDE SEQUENCE [LARGE SCALE GENOMIC DNA]</scope>
    <source>
        <strain evidence="2">CCUG 55854</strain>
    </source>
</reference>
<dbReference type="Proteomes" id="UP001597033">
    <property type="component" value="Unassembled WGS sequence"/>
</dbReference>
<dbReference type="RefSeq" id="WP_162377042.1">
    <property type="nucleotide sequence ID" value="NZ_JBHTKN010000008.1"/>
</dbReference>
<gene>
    <name evidence="1" type="ORF">ACFQ2N_12855</name>
</gene>
<comment type="caution">
    <text evidence="1">The sequence shown here is derived from an EMBL/GenBank/DDBJ whole genome shotgun (WGS) entry which is preliminary data.</text>
</comment>